<feature type="region of interest" description="Disordered" evidence="1">
    <location>
        <begin position="707"/>
        <end position="737"/>
    </location>
</feature>
<dbReference type="InterPro" id="IPR039191">
    <property type="entry name" value="Nopp140-like"/>
</dbReference>
<feature type="compositionally biased region" description="Low complexity" evidence="1">
    <location>
        <begin position="278"/>
        <end position="291"/>
    </location>
</feature>
<dbReference type="InterPro" id="IPR046336">
    <property type="entry name" value="Lon_prtase_N_sf"/>
</dbReference>
<feature type="compositionally biased region" description="Low complexity" evidence="1">
    <location>
        <begin position="324"/>
        <end position="342"/>
    </location>
</feature>
<feature type="region of interest" description="Disordered" evidence="1">
    <location>
        <begin position="122"/>
        <end position="153"/>
    </location>
</feature>
<evidence type="ECO:0000313" key="2">
    <source>
        <dbReference type="EMBL" id="CAE0493425.1"/>
    </source>
</evidence>
<proteinExistence type="predicted"/>
<dbReference type="EMBL" id="HBIP01014622">
    <property type="protein sequence ID" value="CAE0493425.1"/>
    <property type="molecule type" value="Transcribed_RNA"/>
</dbReference>
<dbReference type="Gene3D" id="2.30.130.40">
    <property type="entry name" value="LON domain-like"/>
    <property type="match status" value="1"/>
</dbReference>
<feature type="region of interest" description="Disordered" evidence="1">
    <location>
        <begin position="242"/>
        <end position="291"/>
    </location>
</feature>
<feature type="compositionally biased region" description="Basic and acidic residues" evidence="1">
    <location>
        <begin position="265"/>
        <end position="274"/>
    </location>
</feature>
<gene>
    <name evidence="2" type="ORF">DTER00134_LOCUS8498</name>
</gene>
<feature type="region of interest" description="Disordered" evidence="1">
    <location>
        <begin position="324"/>
        <end position="348"/>
    </location>
</feature>
<sequence length="838" mass="88068">MHRKALINLLCLGSSFKDLNLIRRSSSFAPKRWVSARDDAAAFASSTVQLSSPELPSPSSVEHAVKEALASVRQTLGSDCHAFLLTTSLPRPLAASALSSLHLQTQGVPVAGCSSLQWQPMPDLPNAAAKEASSSSAAAATSTAEPSSAPARARVEAEHLRYHITLGGMHVPNADVHAFHTPTSSLPPIPNLAAALSSRPPTFILMGTHEGTVDILKGRLENLFSPGSVACATTGTLQLPSRQTTGGLAVPSGIPGMELWGMKSSSDRGMRWEPRGPSSSSSSSSSSSASSAHLKDAGPMAFLNESILSVGCCGLMLLPRDSTQATTRSNSSSSSSSTSTSSRGKAARQQACLPPASCALLSQSLLGHDRFFSLMISDTAMRYLQPPHTSPRTWQDLRRPHGGPSLAAANAAMHRSKQQQQQQQQLGTGLWVLEEGLPCPPVAALPANVRISGSKEVSCDSRSGSGSASASSLDPSASTSTSSSISNHSSSSSSSSGGGASGSSPKALKTPQRRLPAASSPWSLSSQVNAFGGSGVPHVVNRLLQPIPIVSFGPNFTIFPGEEVQLRIFEKRYQWLIRQAVHQHGCFGIASARGMGTAVVVNRYILNNSDFYIVVEGSSRLLFNPESAAPLPACFGLAAVEDALVVQDQAQLTPAETLSISRTAGQILSLLAAGARVAYTGNVSNEPASNAGLVFLGGLMQQQRALQSGIASDSDSDRSDSDSDEEDEGADGSLQEGQQEHDMLVQAYAQQLERHSLDAASASQFSLMLSAFMPIEVEKRRKFMLTFNSKARLSEQKKHLASFPNVAASAAGTLMGCPPTHPMRQLLGLQDLPPLNQD</sequence>
<name>A0A7S3QUL6_DUNTE</name>
<dbReference type="AlphaFoldDB" id="A0A7S3QUL6"/>
<dbReference type="PANTHER" id="PTHR23216:SF1">
    <property type="entry name" value="NUCLEOLAR AND COILED-BODY PHOSPHOPROTEIN 1"/>
    <property type="match status" value="1"/>
</dbReference>
<feature type="compositionally biased region" description="Low complexity" evidence="1">
    <location>
        <begin position="127"/>
        <end position="152"/>
    </location>
</feature>
<feature type="compositionally biased region" description="Low complexity" evidence="1">
    <location>
        <begin position="461"/>
        <end position="495"/>
    </location>
</feature>
<reference evidence="2" key="1">
    <citation type="submission" date="2021-01" db="EMBL/GenBank/DDBJ databases">
        <authorList>
            <person name="Corre E."/>
            <person name="Pelletier E."/>
            <person name="Niang G."/>
            <person name="Scheremetjew M."/>
            <person name="Finn R."/>
            <person name="Kale V."/>
            <person name="Holt S."/>
            <person name="Cochrane G."/>
            <person name="Meng A."/>
            <person name="Brown T."/>
            <person name="Cohen L."/>
        </authorList>
    </citation>
    <scope>NUCLEOTIDE SEQUENCE</scope>
    <source>
        <strain evidence="2">CCMP1320</strain>
    </source>
</reference>
<feature type="region of interest" description="Disordered" evidence="1">
    <location>
        <begin position="456"/>
        <end position="520"/>
    </location>
</feature>
<dbReference type="SUPFAM" id="SSF88697">
    <property type="entry name" value="PUA domain-like"/>
    <property type="match status" value="1"/>
</dbReference>
<evidence type="ECO:0000256" key="1">
    <source>
        <dbReference type="SAM" id="MobiDB-lite"/>
    </source>
</evidence>
<organism evidence="2">
    <name type="scientific">Dunaliella tertiolecta</name>
    <name type="common">Green alga</name>
    <dbReference type="NCBI Taxonomy" id="3047"/>
    <lineage>
        <taxon>Eukaryota</taxon>
        <taxon>Viridiplantae</taxon>
        <taxon>Chlorophyta</taxon>
        <taxon>core chlorophytes</taxon>
        <taxon>Chlorophyceae</taxon>
        <taxon>CS clade</taxon>
        <taxon>Chlamydomonadales</taxon>
        <taxon>Dunaliellaceae</taxon>
        <taxon>Dunaliella</taxon>
    </lineage>
</organism>
<dbReference type="GO" id="GO:0005730">
    <property type="term" value="C:nucleolus"/>
    <property type="evidence" value="ECO:0007669"/>
    <property type="project" value="InterPro"/>
</dbReference>
<dbReference type="InterPro" id="IPR015947">
    <property type="entry name" value="PUA-like_sf"/>
</dbReference>
<accession>A0A7S3QUL6</accession>
<evidence type="ECO:0008006" key="3">
    <source>
        <dbReference type="Google" id="ProtNLM"/>
    </source>
</evidence>
<protein>
    <recommendedName>
        <fullName evidence="3">Lon N-terminal domain-containing protein</fullName>
    </recommendedName>
</protein>
<dbReference type="PANTHER" id="PTHR23216">
    <property type="entry name" value="NUCLEOLAR AND COILED-BODY PHOSPHOPROTEIN 1"/>
    <property type="match status" value="1"/>
</dbReference>